<organism evidence="2">
    <name type="scientific">Blumeria graminis f. sp. tritici 96224</name>
    <dbReference type="NCBI Taxonomy" id="1268274"/>
    <lineage>
        <taxon>Eukaryota</taxon>
        <taxon>Fungi</taxon>
        <taxon>Dikarya</taxon>
        <taxon>Ascomycota</taxon>
        <taxon>Pezizomycotina</taxon>
        <taxon>Leotiomycetes</taxon>
        <taxon>Erysiphales</taxon>
        <taxon>Erysiphaceae</taxon>
        <taxon>Blumeria</taxon>
    </lineage>
</organism>
<dbReference type="EMBL" id="UIGY01000102">
    <property type="protein sequence ID" value="SUZ10939.1"/>
    <property type="molecule type" value="Genomic_DNA"/>
</dbReference>
<sequence length="182" mass="20870">MRFQGLFISLGLSFLQLGASGFQGDTERSIDHAVAAPKELAASTPPTYRIPKLNIKSGIWMVPETGVRCGSVDFTNKQIYQTGEIACAEYKLMRKNFTVKLVSVGQVHRTHSRFSRQGQKFYIYPLNPLRRDKNGIYKPTPYVVIDKKCRVIAIYLRTFLKSKTRFRPKSKYDLCWEGRDIP</sequence>
<reference evidence="2" key="1">
    <citation type="submission" date="2018-07" db="EMBL/GenBank/DDBJ databases">
        <authorList>
            <person name="Quirk P.G."/>
            <person name="Krulwich T.A."/>
        </authorList>
    </citation>
    <scope>NUCLEOTIDE SEQUENCE</scope>
    <source>
        <strain evidence="2">96224</strain>
    </source>
</reference>
<feature type="chain" id="PRO_5017029174" evidence="1">
    <location>
        <begin position="22"/>
        <end position="182"/>
    </location>
</feature>
<proteinExistence type="predicted"/>
<evidence type="ECO:0000256" key="1">
    <source>
        <dbReference type="SAM" id="SignalP"/>
    </source>
</evidence>
<dbReference type="AlphaFoldDB" id="A0A381LAH2"/>
<evidence type="ECO:0000313" key="2">
    <source>
        <dbReference type="EMBL" id="SUZ10939.1"/>
    </source>
</evidence>
<protein>
    <submittedName>
        <fullName evidence="2">BgtE-20024</fullName>
    </submittedName>
</protein>
<gene>
    <name evidence="2" type="ORF">BGT96224V2_LOCUS4103</name>
</gene>
<accession>A0A381LAH2</accession>
<feature type="signal peptide" evidence="1">
    <location>
        <begin position="1"/>
        <end position="21"/>
    </location>
</feature>
<keyword evidence="1" id="KW-0732">Signal</keyword>
<name>A0A381LAH2_BLUGR</name>